<feature type="transmembrane region" description="Helical" evidence="7">
    <location>
        <begin position="446"/>
        <end position="464"/>
    </location>
</feature>
<accession>A0A2J6TDL1</accession>
<dbReference type="InterPro" id="IPR036259">
    <property type="entry name" value="MFS_trans_sf"/>
</dbReference>
<evidence type="ECO:0000256" key="6">
    <source>
        <dbReference type="SAM" id="MobiDB-lite"/>
    </source>
</evidence>
<feature type="region of interest" description="Disordered" evidence="6">
    <location>
        <begin position="1"/>
        <end position="28"/>
    </location>
</feature>
<dbReference type="RefSeq" id="XP_024737997.1">
    <property type="nucleotide sequence ID" value="XM_024878007.1"/>
</dbReference>
<feature type="transmembrane region" description="Helical" evidence="7">
    <location>
        <begin position="408"/>
        <end position="425"/>
    </location>
</feature>
<dbReference type="SUPFAM" id="SSF103473">
    <property type="entry name" value="MFS general substrate transporter"/>
    <property type="match status" value="1"/>
</dbReference>
<feature type="transmembrane region" description="Helical" evidence="7">
    <location>
        <begin position="143"/>
        <end position="162"/>
    </location>
</feature>
<feature type="transmembrane region" description="Helical" evidence="7">
    <location>
        <begin position="113"/>
        <end position="136"/>
    </location>
</feature>
<evidence type="ECO:0000313" key="9">
    <source>
        <dbReference type="EMBL" id="PMD61093.1"/>
    </source>
</evidence>
<evidence type="ECO:0000256" key="2">
    <source>
        <dbReference type="ARBA" id="ARBA00022448"/>
    </source>
</evidence>
<feature type="transmembrane region" description="Helical" evidence="7">
    <location>
        <begin position="204"/>
        <end position="224"/>
    </location>
</feature>
<keyword evidence="2" id="KW-0813">Transport</keyword>
<dbReference type="InterPro" id="IPR020846">
    <property type="entry name" value="MFS_dom"/>
</dbReference>
<keyword evidence="10" id="KW-1185">Reference proteome</keyword>
<name>A0A2J6TDL1_9HELO</name>
<feature type="transmembrane region" description="Helical" evidence="7">
    <location>
        <begin position="236"/>
        <end position="258"/>
    </location>
</feature>
<evidence type="ECO:0000256" key="7">
    <source>
        <dbReference type="SAM" id="Phobius"/>
    </source>
</evidence>
<reference evidence="9 10" key="1">
    <citation type="submission" date="2016-04" db="EMBL/GenBank/DDBJ databases">
        <title>A degradative enzymes factory behind the ericoid mycorrhizal symbiosis.</title>
        <authorList>
            <consortium name="DOE Joint Genome Institute"/>
            <person name="Martino E."/>
            <person name="Morin E."/>
            <person name="Grelet G."/>
            <person name="Kuo A."/>
            <person name="Kohler A."/>
            <person name="Daghino S."/>
            <person name="Barry K."/>
            <person name="Choi C."/>
            <person name="Cichocki N."/>
            <person name="Clum A."/>
            <person name="Copeland A."/>
            <person name="Hainaut M."/>
            <person name="Haridas S."/>
            <person name="Labutti K."/>
            <person name="Lindquist E."/>
            <person name="Lipzen A."/>
            <person name="Khouja H.-R."/>
            <person name="Murat C."/>
            <person name="Ohm R."/>
            <person name="Olson A."/>
            <person name="Spatafora J."/>
            <person name="Veneault-Fourrey C."/>
            <person name="Henrissat B."/>
            <person name="Grigoriev I."/>
            <person name="Martin F."/>
            <person name="Perotto S."/>
        </authorList>
    </citation>
    <scope>NUCLEOTIDE SEQUENCE [LARGE SCALE GENOMIC DNA]</scope>
    <source>
        <strain evidence="9 10">E</strain>
    </source>
</reference>
<dbReference type="Gene3D" id="1.20.1250.20">
    <property type="entry name" value="MFS general substrate transporter like domains"/>
    <property type="match status" value="2"/>
</dbReference>
<feature type="transmembrane region" description="Helical" evidence="7">
    <location>
        <begin position="168"/>
        <end position="192"/>
    </location>
</feature>
<feature type="transmembrane region" description="Helical" evidence="7">
    <location>
        <begin position="476"/>
        <end position="497"/>
    </location>
</feature>
<evidence type="ECO:0000259" key="8">
    <source>
        <dbReference type="PROSITE" id="PS50850"/>
    </source>
</evidence>
<sequence length="532" mass="57928">MTASLDSPSQHNAVSTQDHGKTASSEDLSEKGVVANDEFAQGNVVSSKHHDPNWAGDGINTSRVDPAKTLRKMDLRLIPMLAALYLLSFLDRGNIGNAKIQGLQTDLKLTGSQYNLCATIFFFTYCAFEIPSNLLLKRFRPSIWLPSIMVAWGTVMTLMGLVKSYHGLLVARIFLGVAEAGLYPGVAYYLTMWYCTEELALRQGLFFSAASVAGAFSGLLAYAIAKMHGVGGLAGWQWIFILEGLLTVVVAVCAFFILHDFPDTAGFLSVEEKAWVVHRLKYQGSKRSGRNVAETEHFEWKYVVKALTDWQLYLSLLMYWGIVCPLYGISLFLPTIIKQLGYTSTTAQLLTIPIYCTAAVLAIIVCWSSDKAAKSGASRWPYIFFPMCAILVGFLMALAGSAHGGVPGVVYAGVFIATCGIYPAFPGNITWISNNLAGSYKRAAGMAFQIGLGNLGGAMASNFYRSVDEPKYLLGHGLEIGFVTLGLCACVALRLNYGRINAKRARSGEAEGLTDEQLADLGDKSPTFRYTL</sequence>
<keyword evidence="3 7" id="KW-0812">Transmembrane</keyword>
<evidence type="ECO:0000256" key="5">
    <source>
        <dbReference type="ARBA" id="ARBA00023136"/>
    </source>
</evidence>
<dbReference type="Pfam" id="PF07690">
    <property type="entry name" value="MFS_1"/>
    <property type="match status" value="1"/>
</dbReference>
<keyword evidence="4 7" id="KW-1133">Transmembrane helix</keyword>
<dbReference type="PANTHER" id="PTHR43791:SF18">
    <property type="entry name" value="NICOTINIC ACID TRANSPORTER TNA1, PUTATIVE (AFU_ORTHOLOGUE AFUA_3G03820)-RELATED"/>
    <property type="match status" value="1"/>
</dbReference>
<dbReference type="GeneID" id="36586084"/>
<dbReference type="OrthoDB" id="2962993at2759"/>
<feature type="transmembrane region" description="Helical" evidence="7">
    <location>
        <begin position="349"/>
        <end position="368"/>
    </location>
</feature>
<dbReference type="GO" id="GO:0022857">
    <property type="term" value="F:transmembrane transporter activity"/>
    <property type="evidence" value="ECO:0007669"/>
    <property type="project" value="InterPro"/>
</dbReference>
<comment type="subcellular location">
    <subcellularLocation>
        <location evidence="1">Membrane</location>
        <topology evidence="1">Multi-pass membrane protein</topology>
    </subcellularLocation>
</comment>
<feature type="transmembrane region" description="Helical" evidence="7">
    <location>
        <begin position="380"/>
        <end position="402"/>
    </location>
</feature>
<proteinExistence type="predicted"/>
<dbReference type="FunFam" id="1.20.1250.20:FF:000068">
    <property type="entry name" value="MFS general substrate transporter"/>
    <property type="match status" value="1"/>
</dbReference>
<dbReference type="Proteomes" id="UP000235371">
    <property type="component" value="Unassembled WGS sequence"/>
</dbReference>
<evidence type="ECO:0000256" key="1">
    <source>
        <dbReference type="ARBA" id="ARBA00004141"/>
    </source>
</evidence>
<keyword evidence="5 7" id="KW-0472">Membrane</keyword>
<evidence type="ECO:0000256" key="3">
    <source>
        <dbReference type="ARBA" id="ARBA00022692"/>
    </source>
</evidence>
<feature type="transmembrane region" description="Helical" evidence="7">
    <location>
        <begin position="312"/>
        <end position="337"/>
    </location>
</feature>
<dbReference type="EMBL" id="KZ613786">
    <property type="protein sequence ID" value="PMD61093.1"/>
    <property type="molecule type" value="Genomic_DNA"/>
</dbReference>
<dbReference type="FunFam" id="1.20.1250.20:FF:000034">
    <property type="entry name" value="MFS general substrate transporter"/>
    <property type="match status" value="1"/>
</dbReference>
<dbReference type="InParanoid" id="A0A2J6TDL1"/>
<dbReference type="AlphaFoldDB" id="A0A2J6TDL1"/>
<feature type="domain" description="Major facilitator superfamily (MFS) profile" evidence="8">
    <location>
        <begin position="77"/>
        <end position="504"/>
    </location>
</feature>
<feature type="compositionally biased region" description="Polar residues" evidence="6">
    <location>
        <begin position="1"/>
        <end position="26"/>
    </location>
</feature>
<gene>
    <name evidence="9" type="ORF">K444DRAFT_587018</name>
</gene>
<evidence type="ECO:0000313" key="10">
    <source>
        <dbReference type="Proteomes" id="UP000235371"/>
    </source>
</evidence>
<evidence type="ECO:0000256" key="4">
    <source>
        <dbReference type="ARBA" id="ARBA00022989"/>
    </source>
</evidence>
<dbReference type="PANTHER" id="PTHR43791">
    <property type="entry name" value="PERMEASE-RELATED"/>
    <property type="match status" value="1"/>
</dbReference>
<dbReference type="PROSITE" id="PS50850">
    <property type="entry name" value="MFS"/>
    <property type="match status" value="1"/>
</dbReference>
<dbReference type="InterPro" id="IPR011701">
    <property type="entry name" value="MFS"/>
</dbReference>
<dbReference type="CDD" id="cd17327">
    <property type="entry name" value="MFS_FEN2_like"/>
    <property type="match status" value="1"/>
</dbReference>
<organism evidence="9 10">
    <name type="scientific">Hyaloscypha bicolor E</name>
    <dbReference type="NCBI Taxonomy" id="1095630"/>
    <lineage>
        <taxon>Eukaryota</taxon>
        <taxon>Fungi</taxon>
        <taxon>Dikarya</taxon>
        <taxon>Ascomycota</taxon>
        <taxon>Pezizomycotina</taxon>
        <taxon>Leotiomycetes</taxon>
        <taxon>Helotiales</taxon>
        <taxon>Hyaloscyphaceae</taxon>
        <taxon>Hyaloscypha</taxon>
        <taxon>Hyaloscypha bicolor</taxon>
    </lineage>
</organism>
<dbReference type="GO" id="GO:0016020">
    <property type="term" value="C:membrane"/>
    <property type="evidence" value="ECO:0007669"/>
    <property type="project" value="UniProtKB-SubCell"/>
</dbReference>
<protein>
    <submittedName>
        <fullName evidence="9">MFS general substrate transporter</fullName>
    </submittedName>
</protein>